<dbReference type="SMART" id="SM00360">
    <property type="entry name" value="RRM"/>
    <property type="match status" value="4"/>
</dbReference>
<keyword evidence="1" id="KW-0677">Repeat</keyword>
<evidence type="ECO:0000256" key="2">
    <source>
        <dbReference type="ARBA" id="ARBA00022884"/>
    </source>
</evidence>
<organism evidence="6 7">
    <name type="scientific">Zygosaccharomyces rouxii</name>
    <dbReference type="NCBI Taxonomy" id="4956"/>
    <lineage>
        <taxon>Eukaryota</taxon>
        <taxon>Fungi</taxon>
        <taxon>Dikarya</taxon>
        <taxon>Ascomycota</taxon>
        <taxon>Saccharomycotina</taxon>
        <taxon>Saccharomycetes</taxon>
        <taxon>Saccharomycetales</taxon>
        <taxon>Saccharomycetaceae</taxon>
        <taxon>Zygosaccharomyces</taxon>
    </lineage>
</organism>
<dbReference type="InterPro" id="IPR039171">
    <property type="entry name" value="Cwc2/Slt11"/>
</dbReference>
<feature type="domain" description="RRM" evidence="5">
    <location>
        <begin position="539"/>
        <end position="619"/>
    </location>
</feature>
<dbReference type="OrthoDB" id="6407164at2759"/>
<dbReference type="GO" id="GO:0003729">
    <property type="term" value="F:mRNA binding"/>
    <property type="evidence" value="ECO:0007669"/>
    <property type="project" value="UniProtKB-ARBA"/>
</dbReference>
<dbReference type="GO" id="GO:0010468">
    <property type="term" value="P:regulation of gene expression"/>
    <property type="evidence" value="ECO:0007669"/>
    <property type="project" value="UniProtKB-ARBA"/>
</dbReference>
<dbReference type="Proteomes" id="UP000187013">
    <property type="component" value="Unassembled WGS sequence"/>
</dbReference>
<dbReference type="PROSITE" id="PS50102">
    <property type="entry name" value="RRM"/>
    <property type="match status" value="4"/>
</dbReference>
<dbReference type="InterPro" id="IPR035979">
    <property type="entry name" value="RBD_domain_sf"/>
</dbReference>
<feature type="domain" description="RRM" evidence="5">
    <location>
        <begin position="207"/>
        <end position="280"/>
    </location>
</feature>
<dbReference type="GO" id="GO:0010494">
    <property type="term" value="C:cytoplasmic stress granule"/>
    <property type="evidence" value="ECO:0007669"/>
    <property type="project" value="TreeGrafter"/>
</dbReference>
<accession>A0A1Q3AIZ1</accession>
<dbReference type="AlphaFoldDB" id="A0A1Q3AIZ1"/>
<comment type="caution">
    <text evidence="6">The sequence shown here is derived from an EMBL/GenBank/DDBJ whole genome shotgun (WGS) entry which is preliminary data.</text>
</comment>
<keyword evidence="2 3" id="KW-0694">RNA-binding</keyword>
<name>A0A1Q3AIZ1_ZYGRO</name>
<dbReference type="FunFam" id="3.30.70.330:FF:000120">
    <property type="entry name" value="Negative regulator of differentiation 1"/>
    <property type="match status" value="1"/>
</dbReference>
<dbReference type="FunFam" id="3.30.70.330:FF:000047">
    <property type="entry name" value="Differentiation 1 negative regulator"/>
    <property type="match status" value="1"/>
</dbReference>
<evidence type="ECO:0000259" key="5">
    <source>
        <dbReference type="PROSITE" id="PS50102"/>
    </source>
</evidence>
<gene>
    <name evidence="6" type="ORF">ZYGR_0AY01000</name>
</gene>
<evidence type="ECO:0000256" key="1">
    <source>
        <dbReference type="ARBA" id="ARBA00022737"/>
    </source>
</evidence>
<dbReference type="CDD" id="cd12521">
    <property type="entry name" value="RRM3_MRN1"/>
    <property type="match status" value="1"/>
</dbReference>
<evidence type="ECO:0000313" key="7">
    <source>
        <dbReference type="Proteomes" id="UP000187013"/>
    </source>
</evidence>
<evidence type="ECO:0000313" key="6">
    <source>
        <dbReference type="EMBL" id="GAV55708.1"/>
    </source>
</evidence>
<dbReference type="Pfam" id="PF00076">
    <property type="entry name" value="RRM_1"/>
    <property type="match status" value="2"/>
</dbReference>
<sequence length="629" mass="68046">MHLYNTGSMNQLFNSSDIQFPNADLSRSVTPEQATWAGAPSNQMLPPRYGLTELQARSNGYPVYPYHQNNNKTQLGQLQPQGPQPVVQPMAFSSPGGPSGIGGISNGPVGAGANLIAGAPVGASTGSGVADPFQEPDEYAMSQVSAFSSPYSSQGTQRLAQPQQQPPGPQNDYALAAAAAAVANANAFMTSIPQLGNNRNFNNAPSKTVYLGNTPATLTVKELLDHVRSGVVEDVRIIPDKMCAFVSFVDESAALLFHSDAILKRLHIDGRDIKIGWGKPTPVDPVVATAVANDNATRNVYIGQLNTGPKLSPQVSPVDLTEPVITEDKLRLDLQEFGEIDCIKIVEEKGIAFVHFASILNAIKAVSNLANINPYYKNKKIFYGKDRCAFITKTQQHNAAQFLGVQPGMERLVQFSDSELISNALLQQSAAAAAIATSAGGPNNLGNRTVYLGNLPKDVKVEEICNVVRGGLLQNIKLLSDRHVCFVTFIDPTAAAQFYAMSSLHGITIQKRRCRVGWGKHPGSLENALALAVSNGASRNVYVGNINFDEDSKRENPIFTESSLRSIFQQWGEVEQINYLPERNCCFVNYTNISNAILAIDKIKGHPVFKDLKINFGKDRCGNVPHQVR</sequence>
<protein>
    <recommendedName>
        <fullName evidence="5">RRM domain-containing protein</fullName>
    </recommendedName>
</protein>
<reference evidence="6 7" key="1">
    <citation type="submission" date="2016-08" db="EMBL/GenBank/DDBJ databases">
        <title>Draft genome sequence of allopolyploid Zygosaccharomyces rouxii.</title>
        <authorList>
            <person name="Watanabe J."/>
            <person name="Uehara K."/>
            <person name="Mogi Y."/>
            <person name="Tsukioka Y."/>
        </authorList>
    </citation>
    <scope>NUCLEOTIDE SEQUENCE [LARGE SCALE GENOMIC DNA]</scope>
    <source>
        <strain evidence="6 7">NBRC 110957</strain>
    </source>
</reference>
<dbReference type="InterPro" id="IPR000504">
    <property type="entry name" value="RRM_dom"/>
</dbReference>
<dbReference type="EMBL" id="BDGX01000051">
    <property type="protein sequence ID" value="GAV55708.1"/>
    <property type="molecule type" value="Genomic_DNA"/>
</dbReference>
<dbReference type="PANTHER" id="PTHR14089">
    <property type="entry name" value="PRE-MRNA-SPLICING FACTOR RBM22"/>
    <property type="match status" value="1"/>
</dbReference>
<dbReference type="PANTHER" id="PTHR14089:SF8">
    <property type="entry name" value="RNA-BINDING PROTEIN MRN1"/>
    <property type="match status" value="1"/>
</dbReference>
<feature type="compositionally biased region" description="Polar residues" evidence="4">
    <location>
        <begin position="149"/>
        <end position="160"/>
    </location>
</feature>
<feature type="region of interest" description="Disordered" evidence="4">
    <location>
        <begin position="149"/>
        <end position="171"/>
    </location>
</feature>
<dbReference type="GO" id="GO:0000398">
    <property type="term" value="P:mRNA splicing, via spliceosome"/>
    <property type="evidence" value="ECO:0007669"/>
    <property type="project" value="TreeGrafter"/>
</dbReference>
<feature type="domain" description="RRM" evidence="5">
    <location>
        <begin position="298"/>
        <end position="396"/>
    </location>
</feature>
<dbReference type="InterPro" id="IPR012677">
    <property type="entry name" value="Nucleotide-bd_a/b_plait_sf"/>
</dbReference>
<dbReference type="GO" id="GO:0051252">
    <property type="term" value="P:regulation of RNA metabolic process"/>
    <property type="evidence" value="ECO:0007669"/>
    <property type="project" value="UniProtKB-ARBA"/>
</dbReference>
<proteinExistence type="predicted"/>
<feature type="domain" description="RRM" evidence="5">
    <location>
        <begin position="448"/>
        <end position="521"/>
    </location>
</feature>
<dbReference type="Gene3D" id="3.30.70.330">
    <property type="match status" value="4"/>
</dbReference>
<evidence type="ECO:0000256" key="3">
    <source>
        <dbReference type="PROSITE-ProRule" id="PRU00176"/>
    </source>
</evidence>
<evidence type="ECO:0000256" key="4">
    <source>
        <dbReference type="SAM" id="MobiDB-lite"/>
    </source>
</evidence>
<dbReference type="SUPFAM" id="SSF54928">
    <property type="entry name" value="RNA-binding domain, RBD"/>
    <property type="match status" value="3"/>
</dbReference>